<proteinExistence type="predicted"/>
<feature type="coiled-coil region" evidence="1">
    <location>
        <begin position="21"/>
        <end position="48"/>
    </location>
</feature>
<keyword evidence="1" id="KW-0175">Coiled coil</keyword>
<organism evidence="3 4">
    <name type="scientific">Legionella quinlivanii</name>
    <dbReference type="NCBI Taxonomy" id="45073"/>
    <lineage>
        <taxon>Bacteria</taxon>
        <taxon>Pseudomonadati</taxon>
        <taxon>Pseudomonadota</taxon>
        <taxon>Gammaproteobacteria</taxon>
        <taxon>Legionellales</taxon>
        <taxon>Legionellaceae</taxon>
        <taxon>Legionella</taxon>
    </lineage>
</organism>
<feature type="compositionally biased region" description="Polar residues" evidence="2">
    <location>
        <begin position="454"/>
        <end position="467"/>
    </location>
</feature>
<dbReference type="PATRIC" id="fig|45073.5.peg.176"/>
<evidence type="ECO:0000313" key="4">
    <source>
        <dbReference type="Proteomes" id="UP000054618"/>
    </source>
</evidence>
<gene>
    <name evidence="3" type="ORF">Lqui_0165</name>
</gene>
<feature type="region of interest" description="Disordered" evidence="2">
    <location>
        <begin position="388"/>
        <end position="415"/>
    </location>
</feature>
<accession>A0A0W0Y6E0</accession>
<feature type="region of interest" description="Disordered" evidence="2">
    <location>
        <begin position="342"/>
        <end position="365"/>
    </location>
</feature>
<feature type="compositionally biased region" description="Acidic residues" evidence="2">
    <location>
        <begin position="342"/>
        <end position="353"/>
    </location>
</feature>
<reference evidence="3 4" key="1">
    <citation type="submission" date="2015-11" db="EMBL/GenBank/DDBJ databases">
        <title>Genomic analysis of 38 Legionella species identifies large and diverse effector repertoires.</title>
        <authorList>
            <person name="Burstein D."/>
            <person name="Amaro F."/>
            <person name="Zusman T."/>
            <person name="Lifshitz Z."/>
            <person name="Cohen O."/>
            <person name="Gilbert J.A."/>
            <person name="Pupko T."/>
            <person name="Shuman H.A."/>
            <person name="Segal G."/>
        </authorList>
    </citation>
    <scope>NUCLEOTIDE SEQUENCE [LARGE SCALE GENOMIC DNA]</scope>
    <source>
        <strain evidence="3 4">CDC#1442-AUS-E</strain>
    </source>
</reference>
<dbReference type="STRING" id="45073.Lqui_0165"/>
<protein>
    <submittedName>
        <fullName evidence="3">Uncharacterized protein</fullName>
    </submittedName>
</protein>
<dbReference type="RefSeq" id="WP_058506304.1">
    <property type="nucleotide sequence ID" value="NZ_CAAAIK010000029.1"/>
</dbReference>
<dbReference type="OrthoDB" id="5653574at2"/>
<evidence type="ECO:0000256" key="2">
    <source>
        <dbReference type="SAM" id="MobiDB-lite"/>
    </source>
</evidence>
<sequence>MKYIKAAEWGNAVKLYKPRTYKQAANQFKAMLDKLESVKNQLSGLNKRVPDAWYEDYVAVSEHLLTSYFNLYKNASFVSEEYDPVLNLIRPISNMLLKAAKRFEGKNPKQTDIARVITLSAAFCEGASGKASESCGEVEDMEGKLLLLNSALKWVNYSIALLDEHGMKVGFNAFLLKLEILRDRYELSEDKQNLLSMLKLIGERKLLTKTGLSPEQRLYFFAVGLCATKECPEERLSRAIVKAAMKFASSASFPGKADNENEAESLKGWLTSFENELADNLEKFSDETTQTIPAGAAEEEEEEIELVIDPRRFISTRRLEKMSIEEEAPQDLLEFDHVDFDSDTDEEEADDPIFEAKRSSETSASSEDVEEVIVILDDEEEITLTMNKDSVGKKRKAPAENEGTYPEADSAPANKRSKEIEVVEVILETPNTDRVIEEEVILFADSISSIQAKDNQPVSVQQESDITPSAASSSSAQGFFARKTPSPVPLSAPGIGIKKPDIQQMGQAFIKVLNSFTAKDKMSSFKPIILSFMADFIADPEQTNQPAIALYLYRQVLAIHPRNDKILNAMLKLSAMYHKLYKNKKDYECEAEDIYSHTLVTLTARFSKLFANKPEAFKAQIEKLLEHLKHKLKAWDKVFSESELDEQLIKKFDEKLKQPSAADAISSSFQV</sequence>
<dbReference type="EMBL" id="LNYS01000004">
    <property type="protein sequence ID" value="KTD52523.1"/>
    <property type="molecule type" value="Genomic_DNA"/>
</dbReference>
<comment type="caution">
    <text evidence="3">The sequence shown here is derived from an EMBL/GenBank/DDBJ whole genome shotgun (WGS) entry which is preliminary data.</text>
</comment>
<evidence type="ECO:0000256" key="1">
    <source>
        <dbReference type="SAM" id="Coils"/>
    </source>
</evidence>
<name>A0A0W0Y6E0_9GAMM</name>
<evidence type="ECO:0000313" key="3">
    <source>
        <dbReference type="EMBL" id="KTD52523.1"/>
    </source>
</evidence>
<dbReference type="Proteomes" id="UP000054618">
    <property type="component" value="Unassembled WGS sequence"/>
</dbReference>
<feature type="region of interest" description="Disordered" evidence="2">
    <location>
        <begin position="454"/>
        <end position="487"/>
    </location>
</feature>
<keyword evidence="4" id="KW-1185">Reference proteome</keyword>
<dbReference type="AlphaFoldDB" id="A0A0W0Y6E0"/>